<protein>
    <recommendedName>
        <fullName evidence="1">Protein SlyX homolog</fullName>
    </recommendedName>
</protein>
<name>A0ABY7YIQ8_9HYPH</name>
<dbReference type="PANTHER" id="PTHR36508">
    <property type="entry name" value="PROTEIN SLYX"/>
    <property type="match status" value="1"/>
</dbReference>
<evidence type="ECO:0000313" key="3">
    <source>
        <dbReference type="EMBL" id="WDR01193.1"/>
    </source>
</evidence>
<reference evidence="3 4" key="1">
    <citation type="submission" date="2023-02" db="EMBL/GenBank/DDBJ databases">
        <title>Devosia algicola sp. nov., isolated from the phycosphere of marine algae.</title>
        <authorList>
            <person name="Kim J.M."/>
            <person name="Lee J.K."/>
            <person name="Choi B.J."/>
            <person name="Bayburt H."/>
            <person name="Jeon C.O."/>
        </authorList>
    </citation>
    <scope>NUCLEOTIDE SEQUENCE [LARGE SCALE GENOMIC DNA]</scope>
    <source>
        <strain evidence="3 4">G20-9</strain>
    </source>
</reference>
<evidence type="ECO:0000256" key="1">
    <source>
        <dbReference type="HAMAP-Rule" id="MF_00715"/>
    </source>
</evidence>
<dbReference type="InterPro" id="IPR007236">
    <property type="entry name" value="SlyX"/>
</dbReference>
<accession>A0ABY7YIQ8</accession>
<keyword evidence="4" id="KW-1185">Reference proteome</keyword>
<feature type="region of interest" description="Disordered" evidence="2">
    <location>
        <begin position="52"/>
        <end position="72"/>
    </location>
</feature>
<dbReference type="HAMAP" id="MF_00715">
    <property type="entry name" value="SlyX"/>
    <property type="match status" value="1"/>
</dbReference>
<sequence>MTDPTNLSERLDALEMRIAYQDHTIDELNGTITKQWRVIDLLTRKLTLLEEQAKLTGGGAGDTRAEPPPPHY</sequence>
<comment type="similarity">
    <text evidence="1">Belongs to the SlyX family.</text>
</comment>
<proteinExistence type="inferred from homology"/>
<gene>
    <name evidence="1" type="primary">slyX</name>
    <name evidence="3" type="ORF">PSQ19_09915</name>
</gene>
<evidence type="ECO:0000313" key="4">
    <source>
        <dbReference type="Proteomes" id="UP001220530"/>
    </source>
</evidence>
<dbReference type="Pfam" id="PF04102">
    <property type="entry name" value="SlyX"/>
    <property type="match status" value="1"/>
</dbReference>
<evidence type="ECO:0000256" key="2">
    <source>
        <dbReference type="SAM" id="MobiDB-lite"/>
    </source>
</evidence>
<dbReference type="Gene3D" id="1.20.5.300">
    <property type="match status" value="1"/>
</dbReference>
<dbReference type="Proteomes" id="UP001220530">
    <property type="component" value="Chromosome"/>
</dbReference>
<dbReference type="EMBL" id="CP118246">
    <property type="protein sequence ID" value="WDR01193.1"/>
    <property type="molecule type" value="Genomic_DNA"/>
</dbReference>
<organism evidence="3 4">
    <name type="scientific">Devosia algicola</name>
    <dbReference type="NCBI Taxonomy" id="3026418"/>
    <lineage>
        <taxon>Bacteria</taxon>
        <taxon>Pseudomonadati</taxon>
        <taxon>Pseudomonadota</taxon>
        <taxon>Alphaproteobacteria</taxon>
        <taxon>Hyphomicrobiales</taxon>
        <taxon>Devosiaceae</taxon>
        <taxon>Devosia</taxon>
    </lineage>
</organism>
<dbReference type="PANTHER" id="PTHR36508:SF1">
    <property type="entry name" value="PROTEIN SLYX"/>
    <property type="match status" value="1"/>
</dbReference>
<dbReference type="RefSeq" id="WP_282217604.1">
    <property type="nucleotide sequence ID" value="NZ_CP118246.1"/>
</dbReference>